<dbReference type="SMART" id="SM00530">
    <property type="entry name" value="HTH_XRE"/>
    <property type="match status" value="1"/>
</dbReference>
<accession>A0A7G3US55</accession>
<sequence length="372" mass="39403">MSGQDELPAGIPIGGRLALWRTRRGLTRSELADRAGIPAVHIEQWESGADWVDRHGPLAALAAALRLDPGLLTGQPYPAVGSKHASVRAVAFQLRRQLFQRQATDDGPEPDGDFAHRVRVAVTAEEAGDEYLLARGLPGLIRAADRTAANAPGSRTDDLWVRAQVLAAGLLRRLGYRDLAGIFLHRARSAGAEAGLVVAEEIRLLIDLGLPEPALARADRAGDVGSYAELTTLTAFAEAMAGRSLRAAQLLSEAARRAEDERSIATTTAARAVVALEYGAPEEAAEHARAVDLSALRPSERVHLLRAASAAAARLGDIGSAIAALAEADAATPLRFRLDPFARELVVALSTRTGGGDRHDALRVLTERIGLS</sequence>
<gene>
    <name evidence="2" type="ORF">STSU_017195</name>
</gene>
<name>A0A7G3US55_STRT9</name>
<evidence type="ECO:0000259" key="1">
    <source>
        <dbReference type="PROSITE" id="PS50943"/>
    </source>
</evidence>
<evidence type="ECO:0000313" key="2">
    <source>
        <dbReference type="EMBL" id="QKM71670.1"/>
    </source>
</evidence>
<dbReference type="AlphaFoldDB" id="A0A7G3US55"/>
<evidence type="ECO:0000313" key="3">
    <source>
        <dbReference type="Proteomes" id="UP000005940"/>
    </source>
</evidence>
<dbReference type="Gene3D" id="1.10.260.40">
    <property type="entry name" value="lambda repressor-like DNA-binding domains"/>
    <property type="match status" value="1"/>
</dbReference>
<proteinExistence type="predicted"/>
<protein>
    <submittedName>
        <fullName evidence="2">XRE family transcriptional regulator</fullName>
    </submittedName>
</protein>
<dbReference type="EMBL" id="CP029159">
    <property type="protein sequence ID" value="QKM71670.1"/>
    <property type="molecule type" value="Genomic_DNA"/>
</dbReference>
<reference evidence="2 3" key="1">
    <citation type="journal article" date="2012" name="J. Bacteriol.">
        <title>Draft genome of Streptomyces tsukubaensis NRRL 18488, the producer of the clinically important immunosuppressant tacrolimus (FK506).</title>
        <authorList>
            <person name="Barreiro C."/>
            <person name="Prieto C."/>
            <person name="Sola-Landa A."/>
            <person name="Solera E."/>
            <person name="Martinez-Castro M."/>
            <person name="Perez-Redondo R."/>
            <person name="Garcia-Estrada C."/>
            <person name="Aparicio J.F."/>
            <person name="Fernandez-Martinez L.T."/>
            <person name="Santos-Aberturas J."/>
            <person name="Salehi-Najafabadi Z."/>
            <person name="Rodriguez-Garcia A."/>
            <person name="Tauch A."/>
            <person name="Martin J.F."/>
        </authorList>
    </citation>
    <scope>NUCLEOTIDE SEQUENCE [LARGE SCALE GENOMIC DNA]</scope>
    <source>
        <strain evidence="3">DSM 42081 / NBRC 108919 / NRRL 18488 / 9993</strain>
    </source>
</reference>
<keyword evidence="3" id="KW-1185">Reference proteome</keyword>
<dbReference type="InterPro" id="IPR010982">
    <property type="entry name" value="Lambda_DNA-bd_dom_sf"/>
</dbReference>
<dbReference type="GO" id="GO:0003677">
    <property type="term" value="F:DNA binding"/>
    <property type="evidence" value="ECO:0007669"/>
    <property type="project" value="InterPro"/>
</dbReference>
<dbReference type="PROSITE" id="PS50943">
    <property type="entry name" value="HTH_CROC1"/>
    <property type="match status" value="1"/>
</dbReference>
<feature type="domain" description="HTH cro/C1-type" evidence="1">
    <location>
        <begin position="17"/>
        <end position="72"/>
    </location>
</feature>
<dbReference type="Proteomes" id="UP000005940">
    <property type="component" value="Chromosome"/>
</dbReference>
<dbReference type="SUPFAM" id="SSF47413">
    <property type="entry name" value="lambda repressor-like DNA-binding domains"/>
    <property type="match status" value="1"/>
</dbReference>
<dbReference type="CDD" id="cd00093">
    <property type="entry name" value="HTH_XRE"/>
    <property type="match status" value="1"/>
</dbReference>
<dbReference type="Pfam" id="PF13560">
    <property type="entry name" value="HTH_31"/>
    <property type="match status" value="1"/>
</dbReference>
<organism evidence="2 3">
    <name type="scientific">Streptomyces tsukubensis (strain DSM 42081 / NBRC 108919 / NRRL 18488 / 9993)</name>
    <dbReference type="NCBI Taxonomy" id="1114943"/>
    <lineage>
        <taxon>Bacteria</taxon>
        <taxon>Bacillati</taxon>
        <taxon>Actinomycetota</taxon>
        <taxon>Actinomycetes</taxon>
        <taxon>Kitasatosporales</taxon>
        <taxon>Streptomycetaceae</taxon>
        <taxon>Streptomyces</taxon>
    </lineage>
</organism>
<dbReference type="InterPro" id="IPR001387">
    <property type="entry name" value="Cro/C1-type_HTH"/>
</dbReference>